<dbReference type="PRINTS" id="PR00598">
    <property type="entry name" value="HTHMARR"/>
</dbReference>
<dbReference type="Proteomes" id="UP000018896">
    <property type="component" value="Unassembled WGS sequence"/>
</dbReference>
<dbReference type="GO" id="GO:0006950">
    <property type="term" value="P:response to stress"/>
    <property type="evidence" value="ECO:0007669"/>
    <property type="project" value="TreeGrafter"/>
</dbReference>
<dbReference type="OrthoDB" id="166070at2"/>
<dbReference type="GO" id="GO:0003700">
    <property type="term" value="F:DNA-binding transcription factor activity"/>
    <property type="evidence" value="ECO:0007669"/>
    <property type="project" value="InterPro"/>
</dbReference>
<dbReference type="Gene3D" id="1.10.10.10">
    <property type="entry name" value="Winged helix-like DNA-binding domain superfamily/Winged helix DNA-binding domain"/>
    <property type="match status" value="1"/>
</dbReference>
<dbReference type="SUPFAM" id="SSF46785">
    <property type="entry name" value="Winged helix' DNA-binding domain"/>
    <property type="match status" value="1"/>
</dbReference>
<dbReference type="InterPro" id="IPR036388">
    <property type="entry name" value="WH-like_DNA-bd_sf"/>
</dbReference>
<proteinExistence type="predicted"/>
<dbReference type="SMART" id="SM00347">
    <property type="entry name" value="HTH_MARR"/>
    <property type="match status" value="1"/>
</dbReference>
<dbReference type="PANTHER" id="PTHR33164">
    <property type="entry name" value="TRANSCRIPTIONAL REGULATOR, MARR FAMILY"/>
    <property type="match status" value="1"/>
</dbReference>
<keyword evidence="1" id="KW-0238">DNA-binding</keyword>
<evidence type="ECO:0000313" key="4">
    <source>
        <dbReference type="Proteomes" id="UP000018896"/>
    </source>
</evidence>
<protein>
    <submittedName>
        <fullName evidence="3">RNA polymerase sigma factor</fullName>
    </submittedName>
</protein>
<dbReference type="eggNOG" id="COG1846">
    <property type="taxonomic scope" value="Bacteria"/>
</dbReference>
<accession>W4QRW1</accession>
<feature type="domain" description="HTH marR-type" evidence="2">
    <location>
        <begin position="1"/>
        <end position="138"/>
    </location>
</feature>
<dbReference type="PANTHER" id="PTHR33164:SF43">
    <property type="entry name" value="HTH-TYPE TRANSCRIPTIONAL REPRESSOR YETL"/>
    <property type="match status" value="1"/>
</dbReference>
<dbReference type="STRING" id="1236973.JCM9157_1916"/>
<dbReference type="RefSeq" id="WP_035663938.1">
    <property type="nucleotide sequence ID" value="NZ_BAUV01000011.1"/>
</dbReference>
<sequence>MNSRYQVMVELYEGFLLYARNWSNEWNMSNQIGLSPSHILILELLENQSLRPSSLAACLHITTGGITGLTNKLVKDGLVDRKPLIEDRRAIGLYITSAGKAMLKKAREQKYQQMQKMFGVLTDSELIQLKQMILKLNRAD</sequence>
<dbReference type="Pfam" id="PF12802">
    <property type="entry name" value="MarR_2"/>
    <property type="match status" value="1"/>
</dbReference>
<dbReference type="EMBL" id="BAUV01000011">
    <property type="protein sequence ID" value="GAE34836.1"/>
    <property type="molecule type" value="Genomic_DNA"/>
</dbReference>
<gene>
    <name evidence="3" type="ORF">JCM9157_1916</name>
</gene>
<dbReference type="InterPro" id="IPR039422">
    <property type="entry name" value="MarR/SlyA-like"/>
</dbReference>
<dbReference type="AlphaFoldDB" id="W4QRW1"/>
<dbReference type="PROSITE" id="PS50995">
    <property type="entry name" value="HTH_MARR_2"/>
    <property type="match status" value="1"/>
</dbReference>
<name>W4QRW1_HALA3</name>
<evidence type="ECO:0000313" key="3">
    <source>
        <dbReference type="EMBL" id="GAE34836.1"/>
    </source>
</evidence>
<dbReference type="InterPro" id="IPR000835">
    <property type="entry name" value="HTH_MarR-typ"/>
</dbReference>
<organism evidence="3 4">
    <name type="scientific">Halalkalibacter akibai (strain ATCC 43226 / DSM 21942 / CIP 109018 / JCM 9157 / 1139)</name>
    <name type="common">Bacillus akibai</name>
    <dbReference type="NCBI Taxonomy" id="1236973"/>
    <lineage>
        <taxon>Bacteria</taxon>
        <taxon>Bacillati</taxon>
        <taxon>Bacillota</taxon>
        <taxon>Bacilli</taxon>
        <taxon>Bacillales</taxon>
        <taxon>Bacillaceae</taxon>
        <taxon>Halalkalibacter</taxon>
    </lineage>
</organism>
<reference evidence="3 4" key="1">
    <citation type="journal article" date="2014" name="Genome Announc.">
        <title>Draft Genome Sequences of Three Alkaliphilic Bacillus Strains, Bacillus wakoensis JCM 9140T, Bacillus akibai JCM 9157T, and Bacillus hemicellulosilyticus JCM 9152T.</title>
        <authorList>
            <person name="Yuki M."/>
            <person name="Oshima K."/>
            <person name="Suda W."/>
            <person name="Oshida Y."/>
            <person name="Kitamura K."/>
            <person name="Iida T."/>
            <person name="Hattori M."/>
            <person name="Ohkuma M."/>
        </authorList>
    </citation>
    <scope>NUCLEOTIDE SEQUENCE [LARGE SCALE GENOMIC DNA]</scope>
    <source>
        <strain evidence="3 4">JCM 9157</strain>
    </source>
</reference>
<comment type="caution">
    <text evidence="3">The sequence shown here is derived from an EMBL/GenBank/DDBJ whole genome shotgun (WGS) entry which is preliminary data.</text>
</comment>
<keyword evidence="4" id="KW-1185">Reference proteome</keyword>
<evidence type="ECO:0000259" key="2">
    <source>
        <dbReference type="PROSITE" id="PS50995"/>
    </source>
</evidence>
<evidence type="ECO:0000256" key="1">
    <source>
        <dbReference type="ARBA" id="ARBA00023125"/>
    </source>
</evidence>
<dbReference type="InterPro" id="IPR036390">
    <property type="entry name" value="WH_DNA-bd_sf"/>
</dbReference>
<dbReference type="GO" id="GO:0003677">
    <property type="term" value="F:DNA binding"/>
    <property type="evidence" value="ECO:0007669"/>
    <property type="project" value="UniProtKB-KW"/>
</dbReference>